<evidence type="ECO:0000256" key="4">
    <source>
        <dbReference type="ARBA" id="ARBA00022454"/>
    </source>
</evidence>
<feature type="compositionally biased region" description="Polar residues" evidence="12">
    <location>
        <begin position="186"/>
        <end position="196"/>
    </location>
</feature>
<evidence type="ECO:0000256" key="11">
    <source>
        <dbReference type="SAM" id="Coils"/>
    </source>
</evidence>
<feature type="region of interest" description="Disordered" evidence="12">
    <location>
        <begin position="156"/>
        <end position="198"/>
    </location>
</feature>
<dbReference type="PANTHER" id="PTHR18937">
    <property type="entry name" value="STRUCTURAL MAINTENANCE OF CHROMOSOMES SMC FAMILY MEMBER"/>
    <property type="match status" value="1"/>
</dbReference>
<dbReference type="CDD" id="cd03275">
    <property type="entry name" value="ABC_SMC1_euk"/>
    <property type="match status" value="1"/>
</dbReference>
<dbReference type="InterPro" id="IPR027417">
    <property type="entry name" value="P-loop_NTPase"/>
</dbReference>
<dbReference type="Gene3D" id="1.20.1060.20">
    <property type="match status" value="1"/>
</dbReference>
<evidence type="ECO:0000256" key="7">
    <source>
        <dbReference type="ARBA" id="ARBA00023054"/>
    </source>
</evidence>
<feature type="coiled-coil region" evidence="11">
    <location>
        <begin position="282"/>
        <end position="311"/>
    </location>
</feature>
<feature type="coiled-coil region" evidence="11">
    <location>
        <begin position="356"/>
        <end position="474"/>
    </location>
</feature>
<gene>
    <name evidence="14" type="ORF">D0869_04241</name>
</gene>
<dbReference type="InterPro" id="IPR024704">
    <property type="entry name" value="SMC"/>
</dbReference>
<evidence type="ECO:0000256" key="6">
    <source>
        <dbReference type="ARBA" id="ARBA00022776"/>
    </source>
</evidence>
<feature type="coiled-coil region" evidence="11">
    <location>
        <begin position="781"/>
        <end position="891"/>
    </location>
</feature>
<keyword evidence="4" id="KW-0158">Chromosome</keyword>
<evidence type="ECO:0000313" key="14">
    <source>
        <dbReference type="EMBL" id="RMX84890.1"/>
    </source>
</evidence>
<dbReference type="Gene3D" id="3.40.50.300">
    <property type="entry name" value="P-loop containing nucleotide triphosphate hydrolases"/>
    <property type="match status" value="2"/>
</dbReference>
<dbReference type="InterPro" id="IPR010935">
    <property type="entry name" value="SMC_hinge"/>
</dbReference>
<keyword evidence="8 10" id="KW-0539">Nucleus</keyword>
<proteinExistence type="inferred from homology"/>
<dbReference type="InterPro" id="IPR003395">
    <property type="entry name" value="RecF/RecN/SMC_N"/>
</dbReference>
<dbReference type="SUPFAM" id="SSF52540">
    <property type="entry name" value="P-loop containing nucleoside triphosphate hydrolases"/>
    <property type="match status" value="1"/>
</dbReference>
<dbReference type="OrthoDB" id="5575062at2759"/>
<comment type="caution">
    <text evidence="14">The sequence shown here is derived from an EMBL/GenBank/DDBJ whole genome shotgun (WGS) entry which is preliminary data.</text>
</comment>
<evidence type="ECO:0000259" key="13">
    <source>
        <dbReference type="SMART" id="SM00968"/>
    </source>
</evidence>
<dbReference type="GO" id="GO:0003677">
    <property type="term" value="F:DNA binding"/>
    <property type="evidence" value="ECO:0007669"/>
    <property type="project" value="TreeGrafter"/>
</dbReference>
<evidence type="ECO:0000256" key="1">
    <source>
        <dbReference type="ARBA" id="ARBA00004123"/>
    </source>
</evidence>
<keyword evidence="7 11" id="KW-0175">Coiled coil</keyword>
<name>A0A3M6X2Q4_HORWE</name>
<dbReference type="SUPFAM" id="SSF75553">
    <property type="entry name" value="Smc hinge domain"/>
    <property type="match status" value="1"/>
</dbReference>
<comment type="subcellular location">
    <subcellularLocation>
        <location evidence="2">Chromosome</location>
    </subcellularLocation>
    <subcellularLocation>
        <location evidence="1 10">Nucleus</location>
    </subcellularLocation>
</comment>
<evidence type="ECO:0000256" key="9">
    <source>
        <dbReference type="ARBA" id="ARBA00023306"/>
    </source>
</evidence>
<dbReference type="GO" id="GO:0007062">
    <property type="term" value="P:sister chromatid cohesion"/>
    <property type="evidence" value="ECO:0007669"/>
    <property type="project" value="InterPro"/>
</dbReference>
<dbReference type="InterPro" id="IPR036277">
    <property type="entry name" value="SMC_hinge_sf"/>
</dbReference>
<evidence type="ECO:0000256" key="3">
    <source>
        <dbReference type="ARBA" id="ARBA00005597"/>
    </source>
</evidence>
<dbReference type="Gene3D" id="3.30.70.1620">
    <property type="match status" value="1"/>
</dbReference>
<feature type="domain" description="SMC hinge" evidence="13">
    <location>
        <begin position="631"/>
        <end position="747"/>
    </location>
</feature>
<keyword evidence="5" id="KW-0132">Cell division</keyword>
<feature type="compositionally biased region" description="Acidic residues" evidence="12">
    <location>
        <begin position="160"/>
        <end position="185"/>
    </location>
</feature>
<accession>A0A3M6X2Q4</accession>
<dbReference type="GO" id="GO:0051301">
    <property type="term" value="P:cell division"/>
    <property type="evidence" value="ECO:0007669"/>
    <property type="project" value="UniProtKB-KW"/>
</dbReference>
<dbReference type="GO" id="GO:0016887">
    <property type="term" value="F:ATP hydrolysis activity"/>
    <property type="evidence" value="ECO:0007669"/>
    <property type="project" value="InterPro"/>
</dbReference>
<dbReference type="SUPFAM" id="SSF57997">
    <property type="entry name" value="Tropomyosin"/>
    <property type="match status" value="1"/>
</dbReference>
<reference evidence="14 15" key="1">
    <citation type="journal article" date="2018" name="BMC Genomics">
        <title>Genomic evidence for intraspecific hybridization in a clonal and extremely halotolerant yeast.</title>
        <authorList>
            <person name="Gostincar C."/>
            <person name="Stajich J.E."/>
            <person name="Zupancic J."/>
            <person name="Zalar P."/>
            <person name="Gunde-Cimerman N."/>
        </authorList>
    </citation>
    <scope>NUCLEOTIDE SEQUENCE [LARGE SCALE GENOMIC DNA]</scope>
    <source>
        <strain evidence="14 15">EXF-6656</strain>
    </source>
</reference>
<evidence type="ECO:0000256" key="8">
    <source>
        <dbReference type="ARBA" id="ARBA00023242"/>
    </source>
</evidence>
<protein>
    <recommendedName>
        <fullName evidence="10">Structural maintenance of chromosomes protein</fullName>
    </recommendedName>
</protein>
<evidence type="ECO:0000256" key="2">
    <source>
        <dbReference type="ARBA" id="ARBA00004286"/>
    </source>
</evidence>
<dbReference type="Gene3D" id="1.10.287.1490">
    <property type="match status" value="1"/>
</dbReference>
<dbReference type="EMBL" id="QWIJ01000255">
    <property type="protein sequence ID" value="RMX84890.1"/>
    <property type="molecule type" value="Genomic_DNA"/>
</dbReference>
<dbReference type="Gene3D" id="1.10.287.2610">
    <property type="match status" value="1"/>
</dbReference>
<keyword evidence="9" id="KW-0131">Cell cycle</keyword>
<evidence type="ECO:0000256" key="10">
    <source>
        <dbReference type="PIRNR" id="PIRNR005719"/>
    </source>
</evidence>
<dbReference type="PANTHER" id="PTHR18937:SF12">
    <property type="entry name" value="STRUCTURAL MAINTENANCE OF CHROMOSOMES PROTEIN"/>
    <property type="match status" value="1"/>
</dbReference>
<feature type="coiled-coil region" evidence="11">
    <location>
        <begin position="512"/>
        <end position="595"/>
    </location>
</feature>
<feature type="coiled-coil region" evidence="11">
    <location>
        <begin position="1153"/>
        <end position="1187"/>
    </location>
</feature>
<dbReference type="SMART" id="SM00968">
    <property type="entry name" value="SMC_hinge"/>
    <property type="match status" value="1"/>
</dbReference>
<dbReference type="GO" id="GO:0005524">
    <property type="term" value="F:ATP binding"/>
    <property type="evidence" value="ECO:0007669"/>
    <property type="project" value="InterPro"/>
</dbReference>
<dbReference type="GO" id="GO:0008278">
    <property type="term" value="C:cohesin complex"/>
    <property type="evidence" value="ECO:0007669"/>
    <property type="project" value="InterPro"/>
</dbReference>
<keyword evidence="6" id="KW-0498">Mitosis</keyword>
<dbReference type="PIRSF" id="PIRSF005719">
    <property type="entry name" value="SMC"/>
    <property type="match status" value="1"/>
</dbReference>
<evidence type="ECO:0000313" key="15">
    <source>
        <dbReference type="Proteomes" id="UP000281245"/>
    </source>
</evidence>
<dbReference type="Pfam" id="PF06470">
    <property type="entry name" value="SMC_hinge"/>
    <property type="match status" value="1"/>
</dbReference>
<comment type="similarity">
    <text evidence="3">Belongs to the SMC family. SMC1 subfamily.</text>
</comment>
<evidence type="ECO:0000256" key="5">
    <source>
        <dbReference type="ARBA" id="ARBA00022618"/>
    </source>
</evidence>
<feature type="coiled-coil region" evidence="11">
    <location>
        <begin position="916"/>
        <end position="1041"/>
    </location>
</feature>
<organism evidence="14 15">
    <name type="scientific">Hortaea werneckii</name>
    <name type="common">Black yeast</name>
    <name type="synonym">Cladosporium werneckii</name>
    <dbReference type="NCBI Taxonomy" id="91943"/>
    <lineage>
        <taxon>Eukaryota</taxon>
        <taxon>Fungi</taxon>
        <taxon>Dikarya</taxon>
        <taxon>Ascomycota</taxon>
        <taxon>Pezizomycotina</taxon>
        <taxon>Dothideomycetes</taxon>
        <taxon>Dothideomycetidae</taxon>
        <taxon>Mycosphaerellales</taxon>
        <taxon>Teratosphaeriaceae</taxon>
        <taxon>Hortaea</taxon>
    </lineage>
</organism>
<dbReference type="VEuPathDB" id="FungiDB:BTJ68_05786"/>
<sequence>MHHTAPELKVELQVGTSKLARTKVVHRETLAQIHPDATTRESCPATWTTTRTFTYYISCTYRTPGLSQPFERRDAANMGKLIALEINSFKSWSGRHTIQFGDSYFTSVIGPNGSGKSNTMDAISFVLGIKSSHLRSTHLKDLIYRGRVLKQSKINADGTAVDDDGDEEGDANSDAEAGADDEEAETQTSTQRSDPQSAWVMALYEDDAGEEQRWKRSITATGQSEYRINNRVVTAKQYNEALEAENILIKARNFLVFQGDVESIANQNPRDLTRLIEQISGSLEYKAEYERLKAEKEKADEEQAYKLHQRRGINGEIKQYQQQKEELDRFTTMEEERDQAIVTHVLWKLFHFQRTIEDSAADIQKHQEELKEYRRNVQKYEDRLEEARREQTKVGKEVSKYEREIKRKEKAVEERENALVPVDEKLDLTRKKVTAAESHLEERRKEYEEQKRLCQKHQNDLNTVEKSRQRWEDEWRAQQQQAGRELSEQDMQEYQRLQGEVYKRTGNDQTKLDNITRQLKTDEETVNSLKSKVESTEAQLNSLEGEVASLTERRNELNQTVKSTTKDIDAKKKAINALTSERERTNQKQRELDEKFAEVLRKLSYAVDQQRASHKEANQRETVAQMKRIFPGVRGMVHQLCRPKQKKYEAAVVTALGRHWDSVVVDSEKAAKDCMAYLKDQRVGQMTFIPLDTIIHKQPNANLRGLHQGVRLAIDTIEFDTSVERAMSFACGNTIVTDTLEIARNLSYERNVDAKAVALDGTVIHKGGNMTGGAEPNDKKRRFEETEVENLRQLADKFRADIDAMPKGHKRQAEEEQLQSELTGLDTKLKYAQEEVKGLDRNIQSKNKEVQHIRAQLNEARPKYQEQSRGLETLRESLEQYAQSIAEVEDEIYGDFCNRLGFENIRGYEKLQGSLQQEANQKRLDFKNQISRLQNQISFDTQRVTQAEQRIKKMEETLQKDQQLIARLEQEREEIAGELDTFNAEIEDFNDKMEEFKKQYDERGEKVNEARRDVQKRSKSVEKALKEVSALEAEVQRASTQRYTVLKQAKLENTKIPLEAGSRKLDSLPLEDAVLEEPDEDTMDIDGEERSTRVNDYGIHIDFSDLDDDLQDDNSEDCDAQLSEKISKIQDELEKINPNSRSADRLEATSDKLRATEREFTDARTAAKNATRDFEQVKTQRKELFDKAYFHIKEQIETVYKDLTKTKSFPLGGSASIDAEEEDEGYLAGVKYHAMPPLKRFRDMEHLSGGEKTMAALALLFAVHTFAPSPFFVLDEVDAALDNNNTTQLANYLKEHAGPGMQFVVISLKTGLFQNSETLVGVMRDQAKNTSRALTLDLRKYQTPIPAAA</sequence>
<evidence type="ECO:0000256" key="12">
    <source>
        <dbReference type="SAM" id="MobiDB-lite"/>
    </source>
</evidence>
<dbReference type="Pfam" id="PF02463">
    <property type="entry name" value="SMC_N"/>
    <property type="match status" value="1"/>
</dbReference>
<dbReference type="GO" id="GO:0005634">
    <property type="term" value="C:nucleus"/>
    <property type="evidence" value="ECO:0007669"/>
    <property type="project" value="UniProtKB-SubCell"/>
</dbReference>
<dbReference type="Proteomes" id="UP000281245">
    <property type="component" value="Unassembled WGS sequence"/>
</dbReference>
<dbReference type="InterPro" id="IPR028468">
    <property type="entry name" value="Smc1_ABC"/>
</dbReference>